<proteinExistence type="predicted"/>
<protein>
    <recommendedName>
        <fullName evidence="4">Outer membrane protein beta-barrel domain-containing protein</fullName>
    </recommendedName>
</protein>
<dbReference type="RefSeq" id="WP_379666450.1">
    <property type="nucleotide sequence ID" value="NZ_JBHULH010000004.1"/>
</dbReference>
<name>A0ABW5LSC3_9FLAO</name>
<evidence type="ECO:0000256" key="1">
    <source>
        <dbReference type="SAM" id="SignalP"/>
    </source>
</evidence>
<evidence type="ECO:0000313" key="3">
    <source>
        <dbReference type="Proteomes" id="UP001597508"/>
    </source>
</evidence>
<evidence type="ECO:0008006" key="4">
    <source>
        <dbReference type="Google" id="ProtNLM"/>
    </source>
</evidence>
<keyword evidence="1" id="KW-0732">Signal</keyword>
<feature type="signal peptide" evidence="1">
    <location>
        <begin position="1"/>
        <end position="18"/>
    </location>
</feature>
<reference evidence="3" key="1">
    <citation type="journal article" date="2019" name="Int. J. Syst. Evol. Microbiol.">
        <title>The Global Catalogue of Microorganisms (GCM) 10K type strain sequencing project: providing services to taxonomists for standard genome sequencing and annotation.</title>
        <authorList>
            <consortium name="The Broad Institute Genomics Platform"/>
            <consortium name="The Broad Institute Genome Sequencing Center for Infectious Disease"/>
            <person name="Wu L."/>
            <person name="Ma J."/>
        </authorList>
    </citation>
    <scope>NUCLEOTIDE SEQUENCE [LARGE SCALE GENOMIC DNA]</scope>
    <source>
        <strain evidence="3">KCTC 52127</strain>
    </source>
</reference>
<gene>
    <name evidence="2" type="ORF">ACFSRZ_10195</name>
</gene>
<keyword evidence="3" id="KW-1185">Reference proteome</keyword>
<sequence length="362" mass="43203">MKRILIILVLFCTTIAMAQERTFESEVKRISKKIDRITKQQKDSLKMKVKEINLQLEDGKISKTKADELKREAAQYHAKRIEYLVAVQERKLQQLVQDKVDGKILGEDRYYEESTFSIGSRTFQLRLTDEDYYDRQERRKRRWQRRWTRRTTSQFVFAMGVNNVLVDHKLSSLEGNPYKFWKSRFYEVGFTFKYRLQKEASKTYLKYGLSFLWNNLRPDGNQYHVVNGQQTNLEVFPFSTSESRLRHVQMIFPLHLEFDFSRDRKYDDGTFRDYRNRSFRFGIGGFAGFKLGTRQYLEYRNASGTKVEELQKGSFNTNIYNYGISTYFAYRSCGLYLKYDLNPLFKGTETRNISMGVRFDLD</sequence>
<comment type="caution">
    <text evidence="2">The sequence shown here is derived from an EMBL/GenBank/DDBJ whole genome shotgun (WGS) entry which is preliminary data.</text>
</comment>
<evidence type="ECO:0000313" key="2">
    <source>
        <dbReference type="EMBL" id="MFD2567743.1"/>
    </source>
</evidence>
<feature type="chain" id="PRO_5045143988" description="Outer membrane protein beta-barrel domain-containing protein" evidence="1">
    <location>
        <begin position="19"/>
        <end position="362"/>
    </location>
</feature>
<dbReference type="EMBL" id="JBHULH010000004">
    <property type="protein sequence ID" value="MFD2567743.1"/>
    <property type="molecule type" value="Genomic_DNA"/>
</dbReference>
<accession>A0ABW5LSC3</accession>
<organism evidence="2 3">
    <name type="scientific">Pseudotenacibaculum haliotis</name>
    <dbReference type="NCBI Taxonomy" id="1862138"/>
    <lineage>
        <taxon>Bacteria</taxon>
        <taxon>Pseudomonadati</taxon>
        <taxon>Bacteroidota</taxon>
        <taxon>Flavobacteriia</taxon>
        <taxon>Flavobacteriales</taxon>
        <taxon>Flavobacteriaceae</taxon>
        <taxon>Pseudotenacibaculum</taxon>
    </lineage>
</organism>
<dbReference type="Proteomes" id="UP001597508">
    <property type="component" value="Unassembled WGS sequence"/>
</dbReference>